<evidence type="ECO:0000256" key="8">
    <source>
        <dbReference type="ARBA" id="ARBA00022989"/>
    </source>
</evidence>
<dbReference type="Gene3D" id="1.20.1280.290">
    <property type="match status" value="2"/>
</dbReference>
<evidence type="ECO:0000256" key="11">
    <source>
        <dbReference type="RuleBase" id="RU910715"/>
    </source>
</evidence>
<dbReference type="Proteomes" id="UP001174677">
    <property type="component" value="Chromosome 18"/>
</dbReference>
<feature type="transmembrane region" description="Helical" evidence="11">
    <location>
        <begin position="46"/>
        <end position="65"/>
    </location>
</feature>
<name>A0ABQ9KES2_HEVBR</name>
<evidence type="ECO:0000313" key="12">
    <source>
        <dbReference type="EMBL" id="KAJ9135301.1"/>
    </source>
</evidence>
<comment type="similarity">
    <text evidence="2 11">Belongs to the SWEET sugar transporter family.</text>
</comment>
<evidence type="ECO:0000256" key="9">
    <source>
        <dbReference type="ARBA" id="ARBA00023136"/>
    </source>
</evidence>
<evidence type="ECO:0000256" key="10">
    <source>
        <dbReference type="ARBA" id="ARBA00037238"/>
    </source>
</evidence>
<keyword evidence="7" id="KW-0677">Repeat</keyword>
<reference evidence="12 13" key="1">
    <citation type="journal article" date="2023" name="Plant Biotechnol. J.">
        <title>Chromosome-level wild Hevea brasiliensis genome provides new tools for genomic-assisted breeding and valuable loci to elevate rubber yield.</title>
        <authorList>
            <person name="Cheng H."/>
            <person name="Song X."/>
            <person name="Hu Y."/>
            <person name="Wu T."/>
            <person name="Yang Q."/>
            <person name="An Z."/>
            <person name="Feng S."/>
            <person name="Deng Z."/>
            <person name="Wu W."/>
            <person name="Zeng X."/>
            <person name="Tu M."/>
            <person name="Wang X."/>
            <person name="Huang H."/>
        </authorList>
    </citation>
    <scope>NUCLEOTIDE SEQUENCE [LARGE SCALE GENOMIC DNA]</scope>
    <source>
        <strain evidence="12">MT/VB/25A 57/8</strain>
    </source>
</reference>
<feature type="transmembrane region" description="Helical" evidence="11">
    <location>
        <begin position="130"/>
        <end position="151"/>
    </location>
</feature>
<comment type="caution">
    <text evidence="12">The sequence shown here is derived from an EMBL/GenBank/DDBJ whole genome shotgun (WGS) entry which is preliminary data.</text>
</comment>
<dbReference type="PANTHER" id="PTHR10791">
    <property type="entry name" value="RAG1-ACTIVATING PROTEIN 1"/>
    <property type="match status" value="1"/>
</dbReference>
<evidence type="ECO:0000256" key="7">
    <source>
        <dbReference type="ARBA" id="ARBA00022737"/>
    </source>
</evidence>
<evidence type="ECO:0000256" key="4">
    <source>
        <dbReference type="ARBA" id="ARBA00022475"/>
    </source>
</evidence>
<evidence type="ECO:0000256" key="6">
    <source>
        <dbReference type="ARBA" id="ARBA00022692"/>
    </source>
</evidence>
<keyword evidence="6 11" id="KW-0812">Transmembrane</keyword>
<feature type="transmembrane region" description="Helical" evidence="11">
    <location>
        <begin position="104"/>
        <end position="124"/>
    </location>
</feature>
<dbReference type="Pfam" id="PF03083">
    <property type="entry name" value="MtN3_slv"/>
    <property type="match status" value="2"/>
</dbReference>
<protein>
    <recommendedName>
        <fullName evidence="11">Bidirectional sugar transporter SWEET</fullName>
    </recommendedName>
</protein>
<proteinExistence type="inferred from homology"/>
<comment type="subcellular location">
    <subcellularLocation>
        <location evidence="1 11">Cell membrane</location>
        <topology evidence="1 11">Multi-pass membrane protein</topology>
    </subcellularLocation>
</comment>
<comment type="function">
    <text evidence="11">Mediates both low-affinity uptake and efflux of sugar across the membrane.</text>
</comment>
<organism evidence="12 13">
    <name type="scientific">Hevea brasiliensis</name>
    <name type="common">Para rubber tree</name>
    <name type="synonym">Siphonia brasiliensis</name>
    <dbReference type="NCBI Taxonomy" id="3981"/>
    <lineage>
        <taxon>Eukaryota</taxon>
        <taxon>Viridiplantae</taxon>
        <taxon>Streptophyta</taxon>
        <taxon>Embryophyta</taxon>
        <taxon>Tracheophyta</taxon>
        <taxon>Spermatophyta</taxon>
        <taxon>Magnoliopsida</taxon>
        <taxon>eudicotyledons</taxon>
        <taxon>Gunneridae</taxon>
        <taxon>Pentapetalae</taxon>
        <taxon>rosids</taxon>
        <taxon>fabids</taxon>
        <taxon>Malpighiales</taxon>
        <taxon>Euphorbiaceae</taxon>
        <taxon>Crotonoideae</taxon>
        <taxon>Micrandreae</taxon>
        <taxon>Hevea</taxon>
    </lineage>
</organism>
<keyword evidence="5 11" id="KW-0762">Sugar transport</keyword>
<evidence type="ECO:0000256" key="1">
    <source>
        <dbReference type="ARBA" id="ARBA00004651"/>
    </source>
</evidence>
<keyword evidence="9 11" id="KW-0472">Membrane</keyword>
<feature type="transmembrane region" description="Helical" evidence="11">
    <location>
        <begin position="71"/>
        <end position="92"/>
    </location>
</feature>
<evidence type="ECO:0000256" key="5">
    <source>
        <dbReference type="ARBA" id="ARBA00022597"/>
    </source>
</evidence>
<dbReference type="InterPro" id="IPR047664">
    <property type="entry name" value="SWEET"/>
</dbReference>
<keyword evidence="3 11" id="KW-0813">Transport</keyword>
<accession>A0ABQ9KES2</accession>
<evidence type="ECO:0000313" key="13">
    <source>
        <dbReference type="Proteomes" id="UP001174677"/>
    </source>
</evidence>
<dbReference type="PANTHER" id="PTHR10791:SF30">
    <property type="entry name" value="SUGAR TRANSPORTER SWEET1"/>
    <property type="match status" value="1"/>
</dbReference>
<keyword evidence="13" id="KW-1185">Reference proteome</keyword>
<keyword evidence="4" id="KW-1003">Cell membrane</keyword>
<evidence type="ECO:0000256" key="2">
    <source>
        <dbReference type="ARBA" id="ARBA00007809"/>
    </source>
</evidence>
<feature type="transmembrane region" description="Helical" evidence="11">
    <location>
        <begin position="163"/>
        <end position="185"/>
    </location>
</feature>
<sequence>MVDKELARTVIGIMGNILSFCLFGSPIPTFAKILKSKSVGDFKPDPYLSTLMNCFLWDFYGLPMVHPETLLITINSIGLAMSALYITIFLIYAETKARVKVIGWIFIQLAFMVILVTCTLKFIHTNEHRSTIVGIICLIFNVLMYASPLTIMIEVIKTKSVKYMPFCLSLAIFFNGIMWVLYAVIDKLDLFILLRIFFFILQNGVGLLSGAIQLTLHACCYKVTLKDEDDDKPVKELQPSAADAKA</sequence>
<keyword evidence="8 11" id="KW-1133">Transmembrane helix</keyword>
<evidence type="ECO:0000256" key="3">
    <source>
        <dbReference type="ARBA" id="ARBA00022448"/>
    </source>
</evidence>
<comment type="function">
    <text evidence="10">Mediates both low-affinity uptake and efflux of sugar across the plasma membrane.</text>
</comment>
<feature type="transmembrane region" description="Helical" evidence="11">
    <location>
        <begin position="6"/>
        <end position="25"/>
    </location>
</feature>
<feature type="transmembrane region" description="Helical" evidence="11">
    <location>
        <begin position="191"/>
        <end position="216"/>
    </location>
</feature>
<gene>
    <name evidence="12" type="ORF">P3X46_032504</name>
</gene>
<dbReference type="EMBL" id="JARPOI010000018">
    <property type="protein sequence ID" value="KAJ9135301.1"/>
    <property type="molecule type" value="Genomic_DNA"/>
</dbReference>
<dbReference type="InterPro" id="IPR004316">
    <property type="entry name" value="SWEET_rpt"/>
</dbReference>